<dbReference type="Proteomes" id="UP000886998">
    <property type="component" value="Unassembled WGS sequence"/>
</dbReference>
<feature type="compositionally biased region" description="Basic and acidic residues" evidence="1">
    <location>
        <begin position="1"/>
        <end position="16"/>
    </location>
</feature>
<evidence type="ECO:0000313" key="3">
    <source>
        <dbReference type="Proteomes" id="UP000886998"/>
    </source>
</evidence>
<evidence type="ECO:0000256" key="1">
    <source>
        <dbReference type="SAM" id="MobiDB-lite"/>
    </source>
</evidence>
<evidence type="ECO:0000313" key="2">
    <source>
        <dbReference type="EMBL" id="GFY72137.1"/>
    </source>
</evidence>
<dbReference type="AlphaFoldDB" id="A0A8X6YKE6"/>
<organism evidence="2 3">
    <name type="scientific">Trichonephila inaurata madagascariensis</name>
    <dbReference type="NCBI Taxonomy" id="2747483"/>
    <lineage>
        <taxon>Eukaryota</taxon>
        <taxon>Metazoa</taxon>
        <taxon>Ecdysozoa</taxon>
        <taxon>Arthropoda</taxon>
        <taxon>Chelicerata</taxon>
        <taxon>Arachnida</taxon>
        <taxon>Araneae</taxon>
        <taxon>Araneomorphae</taxon>
        <taxon>Entelegynae</taxon>
        <taxon>Araneoidea</taxon>
        <taxon>Nephilidae</taxon>
        <taxon>Trichonephila</taxon>
        <taxon>Trichonephila inaurata</taxon>
    </lineage>
</organism>
<comment type="caution">
    <text evidence="2">The sequence shown here is derived from an EMBL/GenBank/DDBJ whole genome shotgun (WGS) entry which is preliminary data.</text>
</comment>
<sequence length="149" mass="16921">MRIYHPRDRGEGDVETGRSSNAGSRRAQGAQKEKTHERTNWKERAIPSSLRNTVKPKESSGTGKYKKREAPHSLQSNPNIKRRPGVGRSREGMTSKEDSKQKQEHQWIIRKEVPIPLGTEWDTGEGEETADTIREIRARPYNVCSRAGS</sequence>
<dbReference type="EMBL" id="BMAV01019239">
    <property type="protein sequence ID" value="GFY72137.1"/>
    <property type="molecule type" value="Genomic_DNA"/>
</dbReference>
<keyword evidence="3" id="KW-1185">Reference proteome</keyword>
<proteinExistence type="predicted"/>
<feature type="compositionally biased region" description="Basic and acidic residues" evidence="1">
    <location>
        <begin position="31"/>
        <end position="45"/>
    </location>
</feature>
<protein>
    <submittedName>
        <fullName evidence="2">Uncharacterized protein</fullName>
    </submittedName>
</protein>
<feature type="compositionally biased region" description="Basic and acidic residues" evidence="1">
    <location>
        <begin position="88"/>
        <end position="111"/>
    </location>
</feature>
<gene>
    <name evidence="2" type="ORF">TNIN_88031</name>
</gene>
<accession>A0A8X6YKE6</accession>
<feature type="region of interest" description="Disordered" evidence="1">
    <location>
        <begin position="1"/>
        <end position="111"/>
    </location>
</feature>
<reference evidence="2" key="1">
    <citation type="submission" date="2020-08" db="EMBL/GenBank/DDBJ databases">
        <title>Multicomponent nature underlies the extraordinary mechanical properties of spider dragline silk.</title>
        <authorList>
            <person name="Kono N."/>
            <person name="Nakamura H."/>
            <person name="Mori M."/>
            <person name="Yoshida Y."/>
            <person name="Ohtoshi R."/>
            <person name="Malay A.D."/>
            <person name="Moran D.A.P."/>
            <person name="Tomita M."/>
            <person name="Numata K."/>
            <person name="Arakawa K."/>
        </authorList>
    </citation>
    <scope>NUCLEOTIDE SEQUENCE</scope>
</reference>
<name>A0A8X6YKE6_9ARAC</name>